<sequence>MIPHYCPLLKSVELAFEIMTVGVSYTDRNTGSEDVVVTKTSVYMDDWEEFSDVAFEDFHPTLRQHHTTLEHIE</sequence>
<name>A0AAD7V3P4_9FUNG</name>
<organism evidence="1 2">
    <name type="scientific">Lichtheimia ornata</name>
    <dbReference type="NCBI Taxonomy" id="688661"/>
    <lineage>
        <taxon>Eukaryota</taxon>
        <taxon>Fungi</taxon>
        <taxon>Fungi incertae sedis</taxon>
        <taxon>Mucoromycota</taxon>
        <taxon>Mucoromycotina</taxon>
        <taxon>Mucoromycetes</taxon>
        <taxon>Mucorales</taxon>
        <taxon>Lichtheimiaceae</taxon>
        <taxon>Lichtheimia</taxon>
    </lineage>
</organism>
<comment type="caution">
    <text evidence="1">The sequence shown here is derived from an EMBL/GenBank/DDBJ whole genome shotgun (WGS) entry which is preliminary data.</text>
</comment>
<evidence type="ECO:0000313" key="1">
    <source>
        <dbReference type="EMBL" id="KAJ8657991.1"/>
    </source>
</evidence>
<dbReference type="Proteomes" id="UP001234581">
    <property type="component" value="Unassembled WGS sequence"/>
</dbReference>
<dbReference type="EMBL" id="JARTCD010000027">
    <property type="protein sequence ID" value="KAJ8657991.1"/>
    <property type="molecule type" value="Genomic_DNA"/>
</dbReference>
<evidence type="ECO:0000313" key="2">
    <source>
        <dbReference type="Proteomes" id="UP001234581"/>
    </source>
</evidence>
<accession>A0AAD7V3P4</accession>
<protein>
    <submittedName>
        <fullName evidence="1">Uncharacterized protein</fullName>
    </submittedName>
</protein>
<dbReference type="RefSeq" id="XP_058342904.1">
    <property type="nucleotide sequence ID" value="XM_058486292.1"/>
</dbReference>
<gene>
    <name evidence="1" type="ORF">O0I10_006262</name>
</gene>
<dbReference type="GeneID" id="83213673"/>
<keyword evidence="2" id="KW-1185">Reference proteome</keyword>
<reference evidence="1 2" key="1">
    <citation type="submission" date="2023-03" db="EMBL/GenBank/DDBJ databases">
        <title>Genome sequence of Lichtheimia ornata CBS 291.66.</title>
        <authorList>
            <person name="Mohabir J.T."/>
            <person name="Shea T.P."/>
            <person name="Kurbessoian T."/>
            <person name="Berby B."/>
            <person name="Fontaine J."/>
            <person name="Livny J."/>
            <person name="Gnirke A."/>
            <person name="Stajich J.E."/>
            <person name="Cuomo C.A."/>
        </authorList>
    </citation>
    <scope>NUCLEOTIDE SEQUENCE [LARGE SCALE GENOMIC DNA]</scope>
    <source>
        <strain evidence="1">CBS 291.66</strain>
    </source>
</reference>
<proteinExistence type="predicted"/>
<dbReference type="AlphaFoldDB" id="A0AAD7V3P4"/>